<evidence type="ECO:0000256" key="1">
    <source>
        <dbReference type="SAM" id="Coils"/>
    </source>
</evidence>
<gene>
    <name evidence="2" type="ORF">SPRG_11223</name>
</gene>
<sequence length="95" mass="11156">MAELGTLHKQHARVRDIVGAICDRLAAKETALDEAARGIQALRDEMTQRKEEWAVEKKNMARALEDMREATEEKDRRYAELQREWVRSTSSARWW</sequence>
<evidence type="ECO:0000313" key="3">
    <source>
        <dbReference type="Proteomes" id="UP000030745"/>
    </source>
</evidence>
<dbReference type="VEuPathDB" id="FungiDB:SPRG_11223"/>
<dbReference type="RefSeq" id="XP_012205430.1">
    <property type="nucleotide sequence ID" value="XM_012350040.1"/>
</dbReference>
<dbReference type="KEGG" id="spar:SPRG_11223"/>
<dbReference type="Proteomes" id="UP000030745">
    <property type="component" value="Unassembled WGS sequence"/>
</dbReference>
<keyword evidence="3" id="KW-1185">Reference proteome</keyword>
<dbReference type="AlphaFoldDB" id="A0A067BZV3"/>
<keyword evidence="1" id="KW-0175">Coiled coil</keyword>
<accession>A0A067BZV3</accession>
<feature type="coiled-coil region" evidence="1">
    <location>
        <begin position="25"/>
        <end position="84"/>
    </location>
</feature>
<organism evidence="2 3">
    <name type="scientific">Saprolegnia parasitica (strain CBS 223.65)</name>
    <dbReference type="NCBI Taxonomy" id="695850"/>
    <lineage>
        <taxon>Eukaryota</taxon>
        <taxon>Sar</taxon>
        <taxon>Stramenopiles</taxon>
        <taxon>Oomycota</taxon>
        <taxon>Saprolegniomycetes</taxon>
        <taxon>Saprolegniales</taxon>
        <taxon>Saprolegniaceae</taxon>
        <taxon>Saprolegnia</taxon>
    </lineage>
</organism>
<dbReference type="EMBL" id="KK583249">
    <property type="protein sequence ID" value="KDO23793.1"/>
    <property type="molecule type" value="Genomic_DNA"/>
</dbReference>
<evidence type="ECO:0000313" key="2">
    <source>
        <dbReference type="EMBL" id="KDO23793.1"/>
    </source>
</evidence>
<proteinExistence type="predicted"/>
<name>A0A067BZV3_SAPPC</name>
<dbReference type="GeneID" id="24133276"/>
<protein>
    <submittedName>
        <fullName evidence="2">Uncharacterized protein</fullName>
    </submittedName>
</protein>
<reference evidence="2 3" key="1">
    <citation type="journal article" date="2013" name="PLoS Genet.">
        <title>Distinctive expansion of potential virulence genes in the genome of the oomycete fish pathogen Saprolegnia parasitica.</title>
        <authorList>
            <person name="Jiang R.H."/>
            <person name="de Bruijn I."/>
            <person name="Haas B.J."/>
            <person name="Belmonte R."/>
            <person name="Lobach L."/>
            <person name="Christie J."/>
            <person name="van den Ackerveken G."/>
            <person name="Bottin A."/>
            <person name="Bulone V."/>
            <person name="Diaz-Moreno S.M."/>
            <person name="Dumas B."/>
            <person name="Fan L."/>
            <person name="Gaulin E."/>
            <person name="Govers F."/>
            <person name="Grenville-Briggs L.J."/>
            <person name="Horner N.R."/>
            <person name="Levin J.Z."/>
            <person name="Mammella M."/>
            <person name="Meijer H.J."/>
            <person name="Morris P."/>
            <person name="Nusbaum C."/>
            <person name="Oome S."/>
            <person name="Phillips A.J."/>
            <person name="van Rooyen D."/>
            <person name="Rzeszutek E."/>
            <person name="Saraiva M."/>
            <person name="Secombes C.J."/>
            <person name="Seidl M.F."/>
            <person name="Snel B."/>
            <person name="Stassen J.H."/>
            <person name="Sykes S."/>
            <person name="Tripathy S."/>
            <person name="van den Berg H."/>
            <person name="Vega-Arreguin J.C."/>
            <person name="Wawra S."/>
            <person name="Young S.K."/>
            <person name="Zeng Q."/>
            <person name="Dieguez-Uribeondo J."/>
            <person name="Russ C."/>
            <person name="Tyler B.M."/>
            <person name="van West P."/>
        </authorList>
    </citation>
    <scope>NUCLEOTIDE SEQUENCE [LARGE SCALE GENOMIC DNA]</scope>
    <source>
        <strain evidence="2 3">CBS 223.65</strain>
    </source>
</reference>